<accession>A0A6U4UTM7</accession>
<feature type="chain" id="PRO_5030160428" description="EF-hand domain-containing protein" evidence="3">
    <location>
        <begin position="17"/>
        <end position="570"/>
    </location>
</feature>
<reference evidence="5" key="1">
    <citation type="submission" date="2021-01" db="EMBL/GenBank/DDBJ databases">
        <authorList>
            <person name="Corre E."/>
            <person name="Pelletier E."/>
            <person name="Niang G."/>
            <person name="Scheremetjew M."/>
            <person name="Finn R."/>
            <person name="Kale V."/>
            <person name="Holt S."/>
            <person name="Cochrane G."/>
            <person name="Meng A."/>
            <person name="Brown T."/>
            <person name="Cohen L."/>
        </authorList>
    </citation>
    <scope>NUCLEOTIDE SEQUENCE</scope>
    <source>
        <strain evidence="5">CCMP441</strain>
    </source>
</reference>
<evidence type="ECO:0000256" key="1">
    <source>
        <dbReference type="SAM" id="Coils"/>
    </source>
</evidence>
<dbReference type="PANTHER" id="PTHR33471:SF7">
    <property type="entry name" value="ATP-DEPENDENT ZINC METALLOPROTEASE-RELATED"/>
    <property type="match status" value="1"/>
</dbReference>
<evidence type="ECO:0000259" key="4">
    <source>
        <dbReference type="PROSITE" id="PS50222"/>
    </source>
</evidence>
<dbReference type="SUPFAM" id="SSF47473">
    <property type="entry name" value="EF-hand"/>
    <property type="match status" value="1"/>
</dbReference>
<feature type="region of interest" description="Disordered" evidence="2">
    <location>
        <begin position="21"/>
        <end position="41"/>
    </location>
</feature>
<sequence>MLRAVALTCLVGSATAFLPTTPSLGLSPSASRSSAATFRPPVSRHALRPALGLRMSQETSETASTLVAGDAEKKAKRERALKLAQQAREALAEAEKAEQESAKYKGSSVRVDLGSELKAKSALSRMAEVTYSAWMKSFVGSPVQSLLGNAEDLNTEAEKRERVKEAFERMDLDSSGGIDREELASALASMGVDASAGTVEGLFGEADVNGDSVIDFEEFYTVMTSLLVRQEAEALEKMLEEKRTAAAAAKAPVVLDYADVVAALEGVELVGAGEGVTAKALGELKEGEKLVKWDTYDFTVRDYSVDRLTALTGIEEPDEQLGISVQGLVLQRVKATQFAGLSALIIVFTAGLFPSPLDQWLRTYSYLAFMFNIVVPLFAGRIDGALVDYELSQQPDAAERWSYRQAGRFLASYMCGVPLAEVDYSAPGKPLLIPASKPSGNIDLAKARAGTNGTANAFEAALAYGLTPKELQKQAVIQTAGLMAENQKFGSATLGYTFLEELDRQIMLSSSFVDPLAKTFLARFGFVESTTLVRGREALLDELAGAVREGRPVEELVAMVESHGGASTSE</sequence>
<name>A0A6U4UTM7_HEMAN</name>
<evidence type="ECO:0000256" key="2">
    <source>
        <dbReference type="SAM" id="MobiDB-lite"/>
    </source>
</evidence>
<dbReference type="Gene3D" id="1.10.238.10">
    <property type="entry name" value="EF-hand"/>
    <property type="match status" value="1"/>
</dbReference>
<dbReference type="PANTHER" id="PTHR33471">
    <property type="entry name" value="ATP-DEPENDENT ZINC METALLOPROTEASE-RELATED"/>
    <property type="match status" value="1"/>
</dbReference>
<dbReference type="InterPro" id="IPR002048">
    <property type="entry name" value="EF_hand_dom"/>
</dbReference>
<dbReference type="PROSITE" id="PS50222">
    <property type="entry name" value="EF_HAND_2"/>
    <property type="match status" value="2"/>
</dbReference>
<feature type="signal peptide" evidence="3">
    <location>
        <begin position="1"/>
        <end position="16"/>
    </location>
</feature>
<organism evidence="5">
    <name type="scientific">Hemiselmis andersenii</name>
    <name type="common">Cryptophyte alga</name>
    <dbReference type="NCBI Taxonomy" id="464988"/>
    <lineage>
        <taxon>Eukaryota</taxon>
        <taxon>Cryptophyceae</taxon>
        <taxon>Cryptomonadales</taxon>
        <taxon>Hemiselmidaceae</taxon>
        <taxon>Hemiselmis</taxon>
    </lineage>
</organism>
<dbReference type="AlphaFoldDB" id="A0A6U4UTM7"/>
<feature type="domain" description="EF-hand" evidence="4">
    <location>
        <begin position="194"/>
        <end position="229"/>
    </location>
</feature>
<feature type="compositionally biased region" description="Low complexity" evidence="2">
    <location>
        <begin position="22"/>
        <end position="36"/>
    </location>
</feature>
<dbReference type="EMBL" id="HBFK01021844">
    <property type="protein sequence ID" value="CAD8747025.1"/>
    <property type="molecule type" value="Transcribed_RNA"/>
</dbReference>
<evidence type="ECO:0000313" key="5">
    <source>
        <dbReference type="EMBL" id="CAD8747025.1"/>
    </source>
</evidence>
<keyword evidence="1" id="KW-0175">Coiled coil</keyword>
<proteinExistence type="predicted"/>
<gene>
    <name evidence="5" type="ORF">HAND1043_LOCUS13522</name>
</gene>
<feature type="coiled-coil region" evidence="1">
    <location>
        <begin position="73"/>
        <end position="107"/>
    </location>
</feature>
<protein>
    <recommendedName>
        <fullName evidence="4">EF-hand domain-containing protein</fullName>
    </recommendedName>
</protein>
<dbReference type="CDD" id="cd00051">
    <property type="entry name" value="EFh"/>
    <property type="match status" value="1"/>
</dbReference>
<keyword evidence="3" id="KW-0732">Signal</keyword>
<dbReference type="Pfam" id="PF13499">
    <property type="entry name" value="EF-hand_7"/>
    <property type="match status" value="1"/>
</dbReference>
<feature type="domain" description="EF-hand" evidence="4">
    <location>
        <begin position="158"/>
        <end position="193"/>
    </location>
</feature>
<dbReference type="InterPro" id="IPR011992">
    <property type="entry name" value="EF-hand-dom_pair"/>
</dbReference>
<dbReference type="GO" id="GO:0005509">
    <property type="term" value="F:calcium ion binding"/>
    <property type="evidence" value="ECO:0007669"/>
    <property type="project" value="InterPro"/>
</dbReference>
<dbReference type="SMART" id="SM00054">
    <property type="entry name" value="EFh"/>
    <property type="match status" value="2"/>
</dbReference>
<evidence type="ECO:0000256" key="3">
    <source>
        <dbReference type="SAM" id="SignalP"/>
    </source>
</evidence>